<dbReference type="EMBL" id="DXAV01000032">
    <property type="protein sequence ID" value="HIZ91210.1"/>
    <property type="molecule type" value="Genomic_DNA"/>
</dbReference>
<keyword evidence="1" id="KW-1133">Transmembrane helix</keyword>
<proteinExistence type="predicted"/>
<feature type="transmembrane region" description="Helical" evidence="1">
    <location>
        <begin position="28"/>
        <end position="47"/>
    </location>
</feature>
<keyword evidence="1" id="KW-0812">Transmembrane</keyword>
<keyword evidence="1" id="KW-0472">Membrane</keyword>
<feature type="transmembrane region" description="Helical" evidence="1">
    <location>
        <begin position="252"/>
        <end position="273"/>
    </location>
</feature>
<comment type="caution">
    <text evidence="2">The sequence shown here is derived from an EMBL/GenBank/DDBJ whole genome shotgun (WGS) entry which is preliminary data.</text>
</comment>
<dbReference type="Proteomes" id="UP000824108">
    <property type="component" value="Unassembled WGS sequence"/>
</dbReference>
<accession>A0A9D2GYT4</accession>
<organism evidence="2 3">
    <name type="scientific">Candidatus Bacteroides merdavium</name>
    <dbReference type="NCBI Taxonomy" id="2838472"/>
    <lineage>
        <taxon>Bacteria</taxon>
        <taxon>Pseudomonadati</taxon>
        <taxon>Bacteroidota</taxon>
        <taxon>Bacteroidia</taxon>
        <taxon>Bacteroidales</taxon>
        <taxon>Bacteroidaceae</taxon>
        <taxon>Bacteroides</taxon>
    </lineage>
</organism>
<evidence type="ECO:0000256" key="1">
    <source>
        <dbReference type="SAM" id="Phobius"/>
    </source>
</evidence>
<feature type="transmembrane region" description="Helical" evidence="1">
    <location>
        <begin position="186"/>
        <end position="208"/>
    </location>
</feature>
<feature type="transmembrane region" description="Helical" evidence="1">
    <location>
        <begin position="123"/>
        <end position="144"/>
    </location>
</feature>
<evidence type="ECO:0000313" key="2">
    <source>
        <dbReference type="EMBL" id="HIZ91210.1"/>
    </source>
</evidence>
<sequence>MIRDRFFSMPRFLDYCQKDLVENWRTNVLRLVVMYGALAVIFIWMGYLEYHWDSSNATFYLERLQMTDSQYRDPVWDAQFAMGCLLIFIMGTLSASFVMEFMKDKRRRISALMLPATMFEKYFSRWFIYTLVFLLAYAVAFVLADLTRVLVYSLAYPDFTQVIQTFPYGRLGDETMFPSFFSTGRWVLFSFSFYFAVQSAYVLGSALWPKNAFIKTTAALIVVISIFVAVLVSLVKSLTFGPYGPDMEEETVMTLFTCLLFAFAIFCWVTAYYRLKEAEIINRW</sequence>
<feature type="transmembrane region" description="Helical" evidence="1">
    <location>
        <begin position="220"/>
        <end position="240"/>
    </location>
</feature>
<feature type="transmembrane region" description="Helical" evidence="1">
    <location>
        <begin position="80"/>
        <end position="102"/>
    </location>
</feature>
<dbReference type="AlphaFoldDB" id="A0A9D2GYT4"/>
<name>A0A9D2GYT4_9BACE</name>
<reference evidence="2" key="1">
    <citation type="journal article" date="2021" name="PeerJ">
        <title>Extensive microbial diversity within the chicken gut microbiome revealed by metagenomics and culture.</title>
        <authorList>
            <person name="Gilroy R."/>
            <person name="Ravi A."/>
            <person name="Getino M."/>
            <person name="Pursley I."/>
            <person name="Horton D.L."/>
            <person name="Alikhan N.F."/>
            <person name="Baker D."/>
            <person name="Gharbi K."/>
            <person name="Hall N."/>
            <person name="Watson M."/>
            <person name="Adriaenssens E.M."/>
            <person name="Foster-Nyarko E."/>
            <person name="Jarju S."/>
            <person name="Secka A."/>
            <person name="Antonio M."/>
            <person name="Oren A."/>
            <person name="Chaudhuri R.R."/>
            <person name="La Ragione R."/>
            <person name="Hildebrand F."/>
            <person name="Pallen M.J."/>
        </authorList>
    </citation>
    <scope>NUCLEOTIDE SEQUENCE</scope>
    <source>
        <strain evidence="2">CHK118-2852</strain>
    </source>
</reference>
<gene>
    <name evidence="2" type="ORF">H9807_03710</name>
</gene>
<protein>
    <submittedName>
        <fullName evidence="2">Uncharacterized protein</fullName>
    </submittedName>
</protein>
<evidence type="ECO:0000313" key="3">
    <source>
        <dbReference type="Proteomes" id="UP000824108"/>
    </source>
</evidence>
<reference evidence="2" key="2">
    <citation type="submission" date="2021-04" db="EMBL/GenBank/DDBJ databases">
        <authorList>
            <person name="Gilroy R."/>
        </authorList>
    </citation>
    <scope>NUCLEOTIDE SEQUENCE</scope>
    <source>
        <strain evidence="2">CHK118-2852</strain>
    </source>
</reference>